<evidence type="ECO:0000313" key="2">
    <source>
        <dbReference type="EMBL" id="QHU03865.1"/>
    </source>
</evidence>
<protein>
    <recommendedName>
        <fullName evidence="1">Hedgehog/Intein (Hint) domain-containing protein</fullName>
    </recommendedName>
</protein>
<dbReference type="SUPFAM" id="SSF63825">
    <property type="entry name" value="YWTD domain"/>
    <property type="match status" value="1"/>
</dbReference>
<proteinExistence type="predicted"/>
<dbReference type="InterPro" id="IPR036844">
    <property type="entry name" value="Hint_dom_sf"/>
</dbReference>
<dbReference type="InterPro" id="IPR028992">
    <property type="entry name" value="Hedgehog/Intein_dom"/>
</dbReference>
<name>A0A6C0JDF4_9ZZZZ</name>
<dbReference type="AlphaFoldDB" id="A0A6C0JDF4"/>
<organism evidence="2">
    <name type="scientific">viral metagenome</name>
    <dbReference type="NCBI Taxonomy" id="1070528"/>
    <lineage>
        <taxon>unclassified sequences</taxon>
        <taxon>metagenomes</taxon>
        <taxon>organismal metagenomes</taxon>
    </lineage>
</organism>
<evidence type="ECO:0000259" key="1">
    <source>
        <dbReference type="Pfam" id="PF13403"/>
    </source>
</evidence>
<dbReference type="SUPFAM" id="SSF51294">
    <property type="entry name" value="Hedgehog/intein (Hint) domain"/>
    <property type="match status" value="1"/>
</dbReference>
<reference evidence="2" key="1">
    <citation type="journal article" date="2020" name="Nature">
        <title>Giant virus diversity and host interactions through global metagenomics.</title>
        <authorList>
            <person name="Schulz F."/>
            <person name="Roux S."/>
            <person name="Paez-Espino D."/>
            <person name="Jungbluth S."/>
            <person name="Walsh D.A."/>
            <person name="Denef V.J."/>
            <person name="McMahon K.D."/>
            <person name="Konstantinidis K.T."/>
            <person name="Eloe-Fadrosh E.A."/>
            <person name="Kyrpides N.C."/>
            <person name="Woyke T."/>
        </authorList>
    </citation>
    <scope>NUCLEOTIDE SEQUENCE</scope>
    <source>
        <strain evidence="2">GVMAG-M-3300027708-20</strain>
    </source>
</reference>
<feature type="domain" description="Hedgehog/Intein (Hint)" evidence="1">
    <location>
        <begin position="274"/>
        <end position="358"/>
    </location>
</feature>
<dbReference type="InterPro" id="IPR015943">
    <property type="entry name" value="WD40/YVTN_repeat-like_dom_sf"/>
</dbReference>
<dbReference type="Gene3D" id="2.130.10.10">
    <property type="entry name" value="YVTN repeat-like/Quinoprotein amine dehydrogenase"/>
    <property type="match status" value="1"/>
</dbReference>
<sequence>MYPWQNNTVSTLSARPSIASWCVLANRPDCLIIDETNTFIYASTDNGFIEQINISDGTDNNSEIYSNGTGTELLQMDIAGTYLYVADSINNVVSQIDLSYNPNVNTSWCSVNSPFGLVINGDFLYCTNVDSGNTIISQINLSDGSFANQYWCGGLGSDESLYSLAIYGNYMYVGTNNGVAQISMTDGVITNQSWCTTYAVAPFISIYNNIMYATTFGQGGCSVVEIDMANGSILRSNINNGLVVQGTAVLGNQIYIADYQDHSIIKLSLLTSSICFHEDTKILTDKGYVVIRDLRKGDLVKTALHGFIPIESIGHSNIYNPSNLLRSKNRLYRCTKDNYPDLNEDLIVTGCHSILVDDLTDEQKEDTIDMLGRLMITDKKYRLMACLDKRSEPYEMEGLHTIWHFALEHTDRRMNYGVYANGLLVETTSIRMMHELSGMELVE</sequence>
<accession>A0A6C0JDF4</accession>
<dbReference type="EMBL" id="MN740389">
    <property type="protein sequence ID" value="QHU03865.1"/>
    <property type="molecule type" value="Genomic_DNA"/>
</dbReference>
<dbReference type="Pfam" id="PF13403">
    <property type="entry name" value="Hint_2"/>
    <property type="match status" value="1"/>
</dbReference>